<reference evidence="2 3" key="1">
    <citation type="submission" date="2023-07" db="EMBL/GenBank/DDBJ databases">
        <title>Genomic Encyclopedia of Type Strains, Phase IV (KMG-IV): sequencing the most valuable type-strain genomes for metagenomic binning, comparative biology and taxonomic classification.</title>
        <authorList>
            <person name="Goeker M."/>
        </authorList>
    </citation>
    <scope>NUCLEOTIDE SEQUENCE [LARGE SCALE GENOMIC DNA]</scope>
    <source>
        <strain evidence="2 3">DSM 9768</strain>
    </source>
</reference>
<comment type="caution">
    <text evidence="2">The sequence shown here is derived from an EMBL/GenBank/DDBJ whole genome shotgun (WGS) entry which is preliminary data.</text>
</comment>
<proteinExistence type="predicted"/>
<name>A0ABT9ZT86_9BACI</name>
<dbReference type="Proteomes" id="UP001230005">
    <property type="component" value="Unassembled WGS sequence"/>
</dbReference>
<evidence type="ECO:0000313" key="2">
    <source>
        <dbReference type="EMBL" id="MDQ0253962.1"/>
    </source>
</evidence>
<keyword evidence="3" id="KW-1185">Reference proteome</keyword>
<sequence>MITIDYYWNNVRQQNLEVVLQIIKEIVKRESTDELLFDYLKVLAKNETHEELLDRMIQDERVQFYTLKHIYHQLTGSFPEVDAPTFNIPDSLEEGIREILLRKAKIVKLFVQLVYLLPPIYATYVYPFIVDEQTHMHLLNFILLELYHNN</sequence>
<dbReference type="RefSeq" id="WP_307323256.1">
    <property type="nucleotide sequence ID" value="NZ_JAUSUG010000004.1"/>
</dbReference>
<keyword evidence="1" id="KW-0812">Transmembrane</keyword>
<dbReference type="EMBL" id="JAUSUG010000004">
    <property type="protein sequence ID" value="MDQ0253962.1"/>
    <property type="molecule type" value="Genomic_DNA"/>
</dbReference>
<evidence type="ECO:0000313" key="3">
    <source>
        <dbReference type="Proteomes" id="UP001230005"/>
    </source>
</evidence>
<keyword evidence="1" id="KW-0472">Membrane</keyword>
<feature type="transmembrane region" description="Helical" evidence="1">
    <location>
        <begin position="109"/>
        <end position="129"/>
    </location>
</feature>
<accession>A0ABT9ZT86</accession>
<organism evidence="2 3">
    <name type="scientific">Evansella vedderi</name>
    <dbReference type="NCBI Taxonomy" id="38282"/>
    <lineage>
        <taxon>Bacteria</taxon>
        <taxon>Bacillati</taxon>
        <taxon>Bacillota</taxon>
        <taxon>Bacilli</taxon>
        <taxon>Bacillales</taxon>
        <taxon>Bacillaceae</taxon>
        <taxon>Evansella</taxon>
    </lineage>
</organism>
<evidence type="ECO:0000256" key="1">
    <source>
        <dbReference type="SAM" id="Phobius"/>
    </source>
</evidence>
<gene>
    <name evidence="2" type="ORF">J2S74_001335</name>
</gene>
<protein>
    <submittedName>
        <fullName evidence="2">Uncharacterized protein</fullName>
    </submittedName>
</protein>
<keyword evidence="1" id="KW-1133">Transmembrane helix</keyword>